<proteinExistence type="predicted"/>
<accession>A0ACC0TW29</accession>
<gene>
    <name evidence="1" type="ORF">F5148DRAFT_1239645</name>
</gene>
<evidence type="ECO:0000313" key="1">
    <source>
        <dbReference type="EMBL" id="KAI9451391.1"/>
    </source>
</evidence>
<protein>
    <submittedName>
        <fullName evidence="1">WLM-domain-containing protein</fullName>
    </submittedName>
</protein>
<sequence length="393" mass="42980">MSTDVWVLSYEHLKGRPRSNEALTLLQKVASLVKPIMRKHGWILPVLAEFFPDDPSLLGLNTNTGGEIKILLRLRPDWAPDTFLPEENIIRTMLHELTHYVYGPHDQNFYNLLSLIEEEYYELKRTGYAGEGFFSNGRRLGAGIPNTPPAWIAKQRALEAAERRRRNNTILETGPVRLGGGDLANLGLTPRELAGLAADMRAADEKRCASGSVASQEAEKAARDSHHSNASDLTPLEYFDFGDGDLIVLDESEEFSGTTPPRASRPAGQPQPPSPRNQGQGPSGSRLGVTPRPPPAVNVLTKPRPPHVNNASKPLGGSPWTCPTCTLVNQPAALRCDACLGERPWPVPAQTVTPAATDPAGWTCDVCGERGMEHTFWTCRFCGSVKGESIFFS</sequence>
<dbReference type="Proteomes" id="UP001207468">
    <property type="component" value="Unassembled WGS sequence"/>
</dbReference>
<organism evidence="1 2">
    <name type="scientific">Russula earlei</name>
    <dbReference type="NCBI Taxonomy" id="71964"/>
    <lineage>
        <taxon>Eukaryota</taxon>
        <taxon>Fungi</taxon>
        <taxon>Dikarya</taxon>
        <taxon>Basidiomycota</taxon>
        <taxon>Agaricomycotina</taxon>
        <taxon>Agaricomycetes</taxon>
        <taxon>Russulales</taxon>
        <taxon>Russulaceae</taxon>
        <taxon>Russula</taxon>
    </lineage>
</organism>
<dbReference type="EMBL" id="JAGFNK010000378">
    <property type="protein sequence ID" value="KAI9451391.1"/>
    <property type="molecule type" value="Genomic_DNA"/>
</dbReference>
<name>A0ACC0TW29_9AGAM</name>
<keyword evidence="2" id="KW-1185">Reference proteome</keyword>
<evidence type="ECO:0000313" key="2">
    <source>
        <dbReference type="Proteomes" id="UP001207468"/>
    </source>
</evidence>
<reference evidence="1" key="1">
    <citation type="submission" date="2021-03" db="EMBL/GenBank/DDBJ databases">
        <title>Evolutionary priming and transition to the ectomycorrhizal habit in an iconic lineage of mushroom-forming fungi: is preadaptation a requirement?</title>
        <authorList>
            <consortium name="DOE Joint Genome Institute"/>
            <person name="Looney B.P."/>
            <person name="Miyauchi S."/>
            <person name="Morin E."/>
            <person name="Drula E."/>
            <person name="Courty P.E."/>
            <person name="Chicoki N."/>
            <person name="Fauchery L."/>
            <person name="Kohler A."/>
            <person name="Kuo A."/>
            <person name="LaButti K."/>
            <person name="Pangilinan J."/>
            <person name="Lipzen A."/>
            <person name="Riley R."/>
            <person name="Andreopoulos W."/>
            <person name="He G."/>
            <person name="Johnson J."/>
            <person name="Barry K.W."/>
            <person name="Grigoriev I.V."/>
            <person name="Nagy L."/>
            <person name="Hibbett D."/>
            <person name="Henrissat B."/>
            <person name="Matheny P.B."/>
            <person name="Labbe J."/>
            <person name="Martin A.F."/>
        </authorList>
    </citation>
    <scope>NUCLEOTIDE SEQUENCE</scope>
    <source>
        <strain evidence="1">BPL698</strain>
    </source>
</reference>
<comment type="caution">
    <text evidence="1">The sequence shown here is derived from an EMBL/GenBank/DDBJ whole genome shotgun (WGS) entry which is preliminary data.</text>
</comment>